<dbReference type="OrthoDB" id="9804366at2"/>
<accession>A0A0E9N3P0</accession>
<dbReference type="RefSeq" id="WP_046370360.1">
    <property type="nucleotide sequence ID" value="NZ_BBWV01000003.1"/>
</dbReference>
<dbReference type="InterPro" id="IPR015422">
    <property type="entry name" value="PyrdxlP-dep_Trfase_small"/>
</dbReference>
<sequence length="93" mass="10301">MCSKLRILTPVSRADFLHALATARHEEDSQYIQSLKDYLLRRLYTAVAGVVFNGDATENSLHTVLNVGFPKTEKTAMLATQLDMKGICVSEVS</sequence>
<proteinExistence type="predicted"/>
<protein>
    <submittedName>
        <fullName evidence="1">Uncharacterized protein</fullName>
    </submittedName>
</protein>
<dbReference type="AlphaFoldDB" id="A0A0E9N3P0"/>
<dbReference type="Proteomes" id="UP000033121">
    <property type="component" value="Unassembled WGS sequence"/>
</dbReference>
<keyword evidence="2" id="KW-1185">Reference proteome</keyword>
<dbReference type="EMBL" id="BBWV01000003">
    <property type="protein sequence ID" value="GAO44429.1"/>
    <property type="molecule type" value="Genomic_DNA"/>
</dbReference>
<dbReference type="STRING" id="1220578.FPE01S_03_04670"/>
<evidence type="ECO:0000313" key="2">
    <source>
        <dbReference type="Proteomes" id="UP000033121"/>
    </source>
</evidence>
<dbReference type="Gene3D" id="3.90.1150.10">
    <property type="entry name" value="Aspartate Aminotransferase, domain 1"/>
    <property type="match status" value="1"/>
</dbReference>
<organism evidence="1 2">
    <name type="scientific">Flavihumibacter petaseus NBRC 106054</name>
    <dbReference type="NCBI Taxonomy" id="1220578"/>
    <lineage>
        <taxon>Bacteria</taxon>
        <taxon>Pseudomonadati</taxon>
        <taxon>Bacteroidota</taxon>
        <taxon>Chitinophagia</taxon>
        <taxon>Chitinophagales</taxon>
        <taxon>Chitinophagaceae</taxon>
        <taxon>Flavihumibacter</taxon>
    </lineage>
</organism>
<comment type="caution">
    <text evidence="1">The sequence shown here is derived from an EMBL/GenBank/DDBJ whole genome shotgun (WGS) entry which is preliminary data.</text>
</comment>
<name>A0A0E9N3P0_9BACT</name>
<reference evidence="1 2" key="1">
    <citation type="submission" date="2015-04" db="EMBL/GenBank/DDBJ databases">
        <title>Whole genome shotgun sequence of Flavihumibacter petaseus NBRC 106054.</title>
        <authorList>
            <person name="Miyazawa S."/>
            <person name="Hosoyama A."/>
            <person name="Hashimoto M."/>
            <person name="Noguchi M."/>
            <person name="Tsuchikane K."/>
            <person name="Ohji S."/>
            <person name="Yamazoe A."/>
            <person name="Ichikawa N."/>
            <person name="Kimura A."/>
            <person name="Fujita N."/>
        </authorList>
    </citation>
    <scope>NUCLEOTIDE SEQUENCE [LARGE SCALE GENOMIC DNA]</scope>
    <source>
        <strain evidence="1 2">NBRC 106054</strain>
    </source>
</reference>
<evidence type="ECO:0000313" key="1">
    <source>
        <dbReference type="EMBL" id="GAO44429.1"/>
    </source>
</evidence>
<gene>
    <name evidence="1" type="ORF">FPE01S_03_04670</name>
</gene>